<name>A7E715_SCLS1</name>
<dbReference type="GO" id="GO:0016020">
    <property type="term" value="C:membrane"/>
    <property type="evidence" value="ECO:0000318"/>
    <property type="project" value="GO_Central"/>
</dbReference>
<sequence length="308" mass="35253">MSSSTALLPNGSSKKNDHPIFLRACHSPWINISQKCLVYLRGALAAYFLISSLVILHYELEILKNGWLVVYKLSNIVYGFQTLYAWVAFIWTFMHLYYPHNNDNNSSSLSGYMRKFLSPSRKNTNTNGKYLFSVFYWVILAFPHVVTFIHWAVVVPRSQTEIPGDTIFNDKLTTYFIFSKHGLNSVAALIELFILSSIKRSDVGFSDSISLILLNMFKPVWNHVTAIAVLLLAYVGWAAVGNSYVGKYTYFFLDHEKLGWEYYWASVAALVVLGELFFVFVYSLTGVRESMTKKQSDDRSTGYQRLPQ</sequence>
<dbReference type="PANTHER" id="PTHR12242">
    <property type="entry name" value="OS02G0130600 PROTEIN-RELATED"/>
    <property type="match status" value="1"/>
</dbReference>
<organism evidence="2 3">
    <name type="scientific">Sclerotinia sclerotiorum (strain ATCC 18683 / 1980 / Ss-1)</name>
    <name type="common">White mold</name>
    <name type="synonym">Whetzelinia sclerotiorum</name>
    <dbReference type="NCBI Taxonomy" id="665079"/>
    <lineage>
        <taxon>Eukaryota</taxon>
        <taxon>Fungi</taxon>
        <taxon>Dikarya</taxon>
        <taxon>Ascomycota</taxon>
        <taxon>Pezizomycotina</taxon>
        <taxon>Leotiomycetes</taxon>
        <taxon>Helotiales</taxon>
        <taxon>Sclerotiniaceae</taxon>
        <taxon>Sclerotinia</taxon>
    </lineage>
</organism>
<dbReference type="RefSeq" id="XP_001596899.1">
    <property type="nucleotide sequence ID" value="XM_001596849.1"/>
</dbReference>
<keyword evidence="1" id="KW-0472">Membrane</keyword>
<dbReference type="OMA" id="TFSWTFT"/>
<reference evidence="3" key="1">
    <citation type="journal article" date="2011" name="PLoS Genet.">
        <title>Genomic analysis of the necrotrophic fungal pathogens Sclerotinia sclerotiorum and Botrytis cinerea.</title>
        <authorList>
            <person name="Amselem J."/>
            <person name="Cuomo C.A."/>
            <person name="van Kan J.A."/>
            <person name="Viaud M."/>
            <person name="Benito E.P."/>
            <person name="Couloux A."/>
            <person name="Coutinho P.M."/>
            <person name="de Vries R.P."/>
            <person name="Dyer P.S."/>
            <person name="Fillinger S."/>
            <person name="Fournier E."/>
            <person name="Gout L."/>
            <person name="Hahn M."/>
            <person name="Kohn L."/>
            <person name="Lapalu N."/>
            <person name="Plummer K.M."/>
            <person name="Pradier J.M."/>
            <person name="Quevillon E."/>
            <person name="Sharon A."/>
            <person name="Simon A."/>
            <person name="ten Have A."/>
            <person name="Tudzynski B."/>
            <person name="Tudzynski P."/>
            <person name="Wincker P."/>
            <person name="Andrew M."/>
            <person name="Anthouard V."/>
            <person name="Beever R.E."/>
            <person name="Beffa R."/>
            <person name="Benoit I."/>
            <person name="Bouzid O."/>
            <person name="Brault B."/>
            <person name="Chen Z."/>
            <person name="Choquer M."/>
            <person name="Collemare J."/>
            <person name="Cotton P."/>
            <person name="Danchin E.G."/>
            <person name="Da Silva C."/>
            <person name="Gautier A."/>
            <person name="Giraud C."/>
            <person name="Giraud T."/>
            <person name="Gonzalez C."/>
            <person name="Grossetete S."/>
            <person name="Guldener U."/>
            <person name="Henrissat B."/>
            <person name="Howlett B.J."/>
            <person name="Kodira C."/>
            <person name="Kretschmer M."/>
            <person name="Lappartient A."/>
            <person name="Leroch M."/>
            <person name="Levis C."/>
            <person name="Mauceli E."/>
            <person name="Neuveglise C."/>
            <person name="Oeser B."/>
            <person name="Pearson M."/>
            <person name="Poulain J."/>
            <person name="Poussereau N."/>
            <person name="Quesneville H."/>
            <person name="Rascle C."/>
            <person name="Schumacher J."/>
            <person name="Segurens B."/>
            <person name="Sexton A."/>
            <person name="Silva E."/>
            <person name="Sirven C."/>
            <person name="Soanes D.M."/>
            <person name="Talbot N.J."/>
            <person name="Templeton M."/>
            <person name="Yandava C."/>
            <person name="Yarden O."/>
            <person name="Zeng Q."/>
            <person name="Rollins J.A."/>
            <person name="Lebrun M.H."/>
            <person name="Dickman M."/>
        </authorList>
    </citation>
    <scope>NUCLEOTIDE SEQUENCE [LARGE SCALE GENOMIC DNA]</scope>
    <source>
        <strain evidence="3">ATCC 18683 / 1980 / Ss-1</strain>
    </source>
</reference>
<feature type="transmembrane region" description="Helical" evidence="1">
    <location>
        <begin position="262"/>
        <end position="284"/>
    </location>
</feature>
<feature type="transmembrane region" description="Helical" evidence="1">
    <location>
        <begin position="78"/>
        <end position="98"/>
    </location>
</feature>
<dbReference type="STRING" id="665079.A7E715"/>
<protein>
    <submittedName>
        <fullName evidence="2">Uncharacterized protein</fullName>
    </submittedName>
</protein>
<dbReference type="KEGG" id="ssl:SS1G_01091"/>
<keyword evidence="1" id="KW-0812">Transmembrane</keyword>
<dbReference type="Proteomes" id="UP000001312">
    <property type="component" value="Unassembled WGS sequence"/>
</dbReference>
<proteinExistence type="predicted"/>
<gene>
    <name evidence="2" type="ORF">SS1G_01091</name>
</gene>
<evidence type="ECO:0000313" key="2">
    <source>
        <dbReference type="EMBL" id="EDN96167.1"/>
    </source>
</evidence>
<dbReference type="AlphaFoldDB" id="A7E715"/>
<dbReference type="HOGENOM" id="CLU_055482_0_0_1"/>
<evidence type="ECO:0000313" key="3">
    <source>
        <dbReference type="Proteomes" id="UP000001312"/>
    </source>
</evidence>
<keyword evidence="1" id="KW-1133">Transmembrane helix</keyword>
<feature type="transmembrane region" description="Helical" evidence="1">
    <location>
        <begin position="130"/>
        <end position="153"/>
    </location>
</feature>
<evidence type="ECO:0000256" key="1">
    <source>
        <dbReference type="SAM" id="Phobius"/>
    </source>
</evidence>
<dbReference type="InParanoid" id="A7E715"/>
<dbReference type="PANTHER" id="PTHR12242:SF1">
    <property type="entry name" value="MYND-TYPE DOMAIN-CONTAINING PROTEIN"/>
    <property type="match status" value="1"/>
</dbReference>
<dbReference type="EMBL" id="CH476622">
    <property type="protein sequence ID" value="EDN96167.1"/>
    <property type="molecule type" value="Genomic_DNA"/>
</dbReference>
<dbReference type="eggNOG" id="ENOG502RJDF">
    <property type="taxonomic scope" value="Eukaryota"/>
</dbReference>
<feature type="transmembrane region" description="Helical" evidence="1">
    <location>
        <begin position="219"/>
        <end position="240"/>
    </location>
</feature>
<keyword evidence="3" id="KW-1185">Reference proteome</keyword>
<feature type="transmembrane region" description="Helical" evidence="1">
    <location>
        <begin position="173"/>
        <end position="198"/>
    </location>
</feature>
<feature type="transmembrane region" description="Helical" evidence="1">
    <location>
        <begin position="38"/>
        <end position="58"/>
    </location>
</feature>
<accession>A7E715</accession>
<dbReference type="GeneID" id="5493363"/>